<organism evidence="3">
    <name type="scientific">Oceaniferula spumae</name>
    <dbReference type="NCBI Taxonomy" id="2979115"/>
    <lineage>
        <taxon>Bacteria</taxon>
        <taxon>Pseudomonadati</taxon>
        <taxon>Verrucomicrobiota</taxon>
        <taxon>Verrucomicrobiia</taxon>
        <taxon>Verrucomicrobiales</taxon>
        <taxon>Verrucomicrobiaceae</taxon>
        <taxon>Oceaniferula</taxon>
    </lineage>
</organism>
<dbReference type="InterPro" id="IPR001736">
    <property type="entry name" value="PLipase_D/transphosphatidylase"/>
</dbReference>
<feature type="signal peptide" evidence="1">
    <location>
        <begin position="1"/>
        <end position="21"/>
    </location>
</feature>
<feature type="domain" description="PLD phosphodiesterase" evidence="2">
    <location>
        <begin position="336"/>
        <end position="363"/>
    </location>
</feature>
<dbReference type="CDD" id="cd09110">
    <property type="entry name" value="PLDc_CLS_1"/>
    <property type="match status" value="1"/>
</dbReference>
<dbReference type="SUPFAM" id="SSF56024">
    <property type="entry name" value="Phospholipase D/nuclease"/>
    <property type="match status" value="2"/>
</dbReference>
<evidence type="ECO:0000313" key="3">
    <source>
        <dbReference type="EMBL" id="BDS05102.1"/>
    </source>
</evidence>
<dbReference type="GO" id="GO:0008808">
    <property type="term" value="F:cardiolipin synthase activity"/>
    <property type="evidence" value="ECO:0007669"/>
    <property type="project" value="TreeGrafter"/>
</dbReference>
<dbReference type="InterPro" id="IPR025202">
    <property type="entry name" value="PLD-like_dom"/>
</dbReference>
<protein>
    <submittedName>
        <fullName evidence="3">Cardiolipin synthase B</fullName>
    </submittedName>
</protein>
<feature type="domain" description="PLD phosphodiesterase" evidence="2">
    <location>
        <begin position="159"/>
        <end position="186"/>
    </location>
</feature>
<dbReference type="PROSITE" id="PS51257">
    <property type="entry name" value="PROKAR_LIPOPROTEIN"/>
    <property type="match status" value="1"/>
</dbReference>
<evidence type="ECO:0000256" key="1">
    <source>
        <dbReference type="SAM" id="SignalP"/>
    </source>
</evidence>
<dbReference type="PANTHER" id="PTHR21248">
    <property type="entry name" value="CARDIOLIPIN SYNTHASE"/>
    <property type="match status" value="1"/>
</dbReference>
<proteinExistence type="predicted"/>
<dbReference type="Pfam" id="PF13091">
    <property type="entry name" value="PLDc_2"/>
    <property type="match status" value="2"/>
</dbReference>
<dbReference type="PANTHER" id="PTHR21248:SF22">
    <property type="entry name" value="PHOSPHOLIPASE D"/>
    <property type="match status" value="1"/>
</dbReference>
<dbReference type="KEGG" id="osu:NT6N_01420"/>
<name>A0AAT9FGR2_9BACT</name>
<evidence type="ECO:0000259" key="2">
    <source>
        <dbReference type="PROSITE" id="PS50035"/>
    </source>
</evidence>
<dbReference type="Gene3D" id="3.30.870.10">
    <property type="entry name" value="Endonuclease Chain A"/>
    <property type="match status" value="2"/>
</dbReference>
<dbReference type="EMBL" id="AP026866">
    <property type="protein sequence ID" value="BDS05102.1"/>
    <property type="molecule type" value="Genomic_DNA"/>
</dbReference>
<dbReference type="GO" id="GO:0016020">
    <property type="term" value="C:membrane"/>
    <property type="evidence" value="ECO:0007669"/>
    <property type="project" value="TreeGrafter"/>
</dbReference>
<dbReference type="CDD" id="cd09159">
    <property type="entry name" value="PLDc_ybhO_like_2"/>
    <property type="match status" value="1"/>
</dbReference>
<reference evidence="3" key="1">
    <citation type="submission" date="2024-07" db="EMBL/GenBank/DDBJ databases">
        <title>Complete genome sequence of Verrucomicrobiaceae bacterium NT6N.</title>
        <authorList>
            <person name="Huang C."/>
            <person name="Takami H."/>
            <person name="Hamasaki K."/>
        </authorList>
    </citation>
    <scope>NUCLEOTIDE SEQUENCE</scope>
    <source>
        <strain evidence="3">NT6N</strain>
    </source>
</reference>
<dbReference type="GO" id="GO:0032049">
    <property type="term" value="P:cardiolipin biosynthetic process"/>
    <property type="evidence" value="ECO:0007669"/>
    <property type="project" value="UniProtKB-ARBA"/>
</dbReference>
<dbReference type="PROSITE" id="PS50035">
    <property type="entry name" value="PLD"/>
    <property type="match status" value="2"/>
</dbReference>
<keyword evidence="1" id="KW-0732">Signal</keyword>
<sequence>MHRLPVIVPVWICLLSALVFSACSPGARIARTQPIDRSAAIGSTAFEKAATQAVKSPWVDGNQITSLVNGDEFYPAMLKAIRSAKKSITFETYAFINGKTSHEFVNAFCERAKAGVKVHLVLDAFGSEDIGEASVARLRECGVGLHFYHDNFLRHPLRFNTRDHRKLMVVDGKIGFTGGCGVADEWTGDTQTPNNWRENHYMVTGPVVAHIQRDFVDNWVYTGGQPLTGPDYFPTLKRTGTQRAQTFVSSPKDKLYTIPHLYRQVMASARKSIVIENSYLLPDRTLMKEILAARKRGVHVELIVPGKYIDAWLLRYFSRHQYHKLLKAGVHIYEYQKAMMHCKVMVVDGVFSSVGSANFDARSLFTNDESNINVLDRGFAREQLHLIEFDKSHSIRVTEAQSPWNPLTLPGRAAAPLLTPQL</sequence>
<gene>
    <name evidence="3" type="primary">cls_1</name>
    <name evidence="3" type="ORF">NT6N_01420</name>
</gene>
<dbReference type="AlphaFoldDB" id="A0AAT9FGR2"/>
<accession>A0AAT9FGR2</accession>
<feature type="chain" id="PRO_5043725673" evidence="1">
    <location>
        <begin position="22"/>
        <end position="422"/>
    </location>
</feature>
<dbReference type="SMART" id="SM00155">
    <property type="entry name" value="PLDc"/>
    <property type="match status" value="2"/>
</dbReference>